<name>A0ABR2E0K8_9ROSI</name>
<evidence type="ECO:0000256" key="1">
    <source>
        <dbReference type="ARBA" id="ARBA00023175"/>
    </source>
</evidence>
<dbReference type="InterPro" id="IPR020850">
    <property type="entry name" value="GED_dom"/>
</dbReference>
<evidence type="ECO:0000313" key="4">
    <source>
        <dbReference type="Proteomes" id="UP001472677"/>
    </source>
</evidence>
<dbReference type="EMBL" id="JBBPBM010000020">
    <property type="protein sequence ID" value="KAK8550586.1"/>
    <property type="molecule type" value="Genomic_DNA"/>
</dbReference>
<proteinExistence type="predicted"/>
<keyword evidence="4" id="KW-1185">Reference proteome</keyword>
<sequence>MAERMMPFLLYFEKNCVFVIDVGQNVLVYQEHTAIQDLYDMCAAAAVQGCRNPNLLLLLFDLVLRPTCCLIPLSLTVHVLRVWHVTIQLDLELRILGSVHFSRHFIFSGSSSAIKWGISSIFGSKASSSRGATATECPKETFHQAVHMASTIQLREPPSVLRPREMSDNEAKEIIVTKLLVKSYFDIVRKKIQDSVPKAIMCFLVNHTKNELHTTFMNKLYRESLFDELLQEQDEVVERRKHVKELLCILREAVKKLNEV</sequence>
<dbReference type="InterPro" id="IPR022812">
    <property type="entry name" value="Dynamin"/>
</dbReference>
<evidence type="ECO:0000313" key="3">
    <source>
        <dbReference type="EMBL" id="KAK8550586.1"/>
    </source>
</evidence>
<feature type="domain" description="GED" evidence="2">
    <location>
        <begin position="174"/>
        <end position="260"/>
    </location>
</feature>
<dbReference type="PANTHER" id="PTHR11566:SF84">
    <property type="entry name" value="DYNAMIN-RELATED PROTEIN 3A-LIKE"/>
    <property type="match status" value="1"/>
</dbReference>
<accession>A0ABR2E0K8</accession>
<dbReference type="PROSITE" id="PS51388">
    <property type="entry name" value="GED"/>
    <property type="match status" value="1"/>
</dbReference>
<dbReference type="Proteomes" id="UP001472677">
    <property type="component" value="Unassembled WGS sequence"/>
</dbReference>
<protein>
    <recommendedName>
        <fullName evidence="2">GED domain-containing protein</fullName>
    </recommendedName>
</protein>
<dbReference type="PANTHER" id="PTHR11566">
    <property type="entry name" value="DYNAMIN"/>
    <property type="match status" value="1"/>
</dbReference>
<evidence type="ECO:0000259" key="2">
    <source>
        <dbReference type="PROSITE" id="PS51388"/>
    </source>
</evidence>
<organism evidence="3 4">
    <name type="scientific">Hibiscus sabdariffa</name>
    <name type="common">roselle</name>
    <dbReference type="NCBI Taxonomy" id="183260"/>
    <lineage>
        <taxon>Eukaryota</taxon>
        <taxon>Viridiplantae</taxon>
        <taxon>Streptophyta</taxon>
        <taxon>Embryophyta</taxon>
        <taxon>Tracheophyta</taxon>
        <taxon>Spermatophyta</taxon>
        <taxon>Magnoliopsida</taxon>
        <taxon>eudicotyledons</taxon>
        <taxon>Gunneridae</taxon>
        <taxon>Pentapetalae</taxon>
        <taxon>rosids</taxon>
        <taxon>malvids</taxon>
        <taxon>Malvales</taxon>
        <taxon>Malvaceae</taxon>
        <taxon>Malvoideae</taxon>
        <taxon>Hibiscus</taxon>
    </lineage>
</organism>
<dbReference type="Gene3D" id="1.20.120.1240">
    <property type="entry name" value="Dynamin, middle domain"/>
    <property type="match status" value="1"/>
</dbReference>
<gene>
    <name evidence="3" type="ORF">V6N12_039287</name>
</gene>
<keyword evidence="1" id="KW-0505">Motor protein</keyword>
<comment type="caution">
    <text evidence="3">The sequence shown here is derived from an EMBL/GenBank/DDBJ whole genome shotgun (WGS) entry which is preliminary data.</text>
</comment>
<dbReference type="SMART" id="SM00302">
    <property type="entry name" value="GED"/>
    <property type="match status" value="1"/>
</dbReference>
<reference evidence="3 4" key="1">
    <citation type="journal article" date="2024" name="G3 (Bethesda)">
        <title>Genome assembly of Hibiscus sabdariffa L. provides insights into metabolisms of medicinal natural products.</title>
        <authorList>
            <person name="Kim T."/>
        </authorList>
    </citation>
    <scope>NUCLEOTIDE SEQUENCE [LARGE SCALE GENOMIC DNA]</scope>
    <source>
        <strain evidence="3">TK-2024</strain>
        <tissue evidence="3">Old leaves</tissue>
    </source>
</reference>
<dbReference type="Pfam" id="PF02212">
    <property type="entry name" value="GED"/>
    <property type="match status" value="1"/>
</dbReference>
<dbReference type="InterPro" id="IPR003130">
    <property type="entry name" value="GED"/>
</dbReference>